<evidence type="ECO:0000313" key="3">
    <source>
        <dbReference type="Proteomes" id="UP000594569"/>
    </source>
</evidence>
<feature type="domain" description="Treble clef zinc finger" evidence="1">
    <location>
        <begin position="2"/>
        <end position="61"/>
    </location>
</feature>
<evidence type="ECO:0000259" key="1">
    <source>
        <dbReference type="Pfam" id="PF14311"/>
    </source>
</evidence>
<dbReference type="Proteomes" id="UP000594569">
    <property type="component" value="Chromosome"/>
</dbReference>
<dbReference type="InterPro" id="IPR025487">
    <property type="entry name" value="DUF4379"/>
</dbReference>
<evidence type="ECO:0000313" key="2">
    <source>
        <dbReference type="EMBL" id="QPO25640.1"/>
    </source>
</evidence>
<reference evidence="2 3" key="1">
    <citation type="submission" date="2020-12" db="EMBL/GenBank/DDBJ databases">
        <title>Nonconservative transfer and diversity of a new family of integrative and conjugative elements associated with antibiotic resistance in zoonotic pathogen Streptococcus suis.</title>
        <authorList>
            <person name="Huang J."/>
        </authorList>
    </citation>
    <scope>NUCLEOTIDE SEQUENCE [LARGE SCALE GENOMIC DNA]</scope>
    <source>
        <strain evidence="2 3">YZDH1</strain>
    </source>
</reference>
<dbReference type="AlphaFoldDB" id="A0A7T1L880"/>
<dbReference type="EMBL" id="CP065430">
    <property type="protein sequence ID" value="QPO25640.1"/>
    <property type="molecule type" value="Genomic_DNA"/>
</dbReference>
<name>A0A7T1L880_STRSU</name>
<dbReference type="RefSeq" id="WP_043024856.1">
    <property type="nucleotide sequence ID" value="NZ_CEDT01000037.1"/>
</dbReference>
<accession>A0A7T1L880</accession>
<gene>
    <name evidence="2" type="ORF">I5V48_06405</name>
</gene>
<sequence>MHEWDYLNNLLIASPTEITELNNMSIWWICLENPDHRYKIQVKERMAYRKRNKKVCSICKGYRRKQEHFVQFKTDIRIRTL</sequence>
<proteinExistence type="predicted"/>
<organism evidence="2 3">
    <name type="scientific">Streptococcus suis</name>
    <dbReference type="NCBI Taxonomy" id="1307"/>
    <lineage>
        <taxon>Bacteria</taxon>
        <taxon>Bacillati</taxon>
        <taxon>Bacillota</taxon>
        <taxon>Bacilli</taxon>
        <taxon>Lactobacillales</taxon>
        <taxon>Streptococcaceae</taxon>
        <taxon>Streptococcus</taxon>
    </lineage>
</organism>
<dbReference type="Pfam" id="PF14311">
    <property type="entry name" value="DUF4379"/>
    <property type="match status" value="1"/>
</dbReference>
<protein>
    <submittedName>
        <fullName evidence="2">Zinc-ribbon domain-containing protein</fullName>
    </submittedName>
</protein>